<organism evidence="3 4">
    <name type="scientific">Coniophora puteana (strain RWD-64-598)</name>
    <name type="common">Brown rot fungus</name>
    <dbReference type="NCBI Taxonomy" id="741705"/>
    <lineage>
        <taxon>Eukaryota</taxon>
        <taxon>Fungi</taxon>
        <taxon>Dikarya</taxon>
        <taxon>Basidiomycota</taxon>
        <taxon>Agaricomycotina</taxon>
        <taxon>Agaricomycetes</taxon>
        <taxon>Agaricomycetidae</taxon>
        <taxon>Boletales</taxon>
        <taxon>Coniophorineae</taxon>
        <taxon>Coniophoraceae</taxon>
        <taxon>Coniophora</taxon>
    </lineage>
</organism>
<dbReference type="GO" id="GO:0005525">
    <property type="term" value="F:GTP binding"/>
    <property type="evidence" value="ECO:0007669"/>
    <property type="project" value="UniProtKB-KW"/>
</dbReference>
<dbReference type="InterPro" id="IPR037103">
    <property type="entry name" value="Tubulin/FtsZ-like_C"/>
</dbReference>
<dbReference type="GeneID" id="19209270"/>
<protein>
    <submittedName>
        <fullName evidence="3">Uncharacterized protein</fullName>
    </submittedName>
</protein>
<sequence>MNKTVADMTFSCFATGNQMVKCDPREGKYVPCSVLPTSHWLPPPGLSTSTQLSCFLLVHQEWLKLGNMVYGRAGQTSNYVRSVGVKTHPNHLASIWATGEASESVTCRLDGILTTVATIVMIPLPVLTRCQCGKRQNPSRPDLRLAWCIPSTFGKRQHHCQAVICWIQSRHDLLDYLSANTEDIAMYDGKMTNTLPPCSLPDVLATSPLSPDNLDASLACNPPETEIFFASSSALQSAPPLDLECFNISNPNRELTKVKNNAIKLYSLIFATALSTRQQLEHGSAEASNQVTQALTEDHRNARGSDIRGIKDKIALWYSFEGMNLAAFTNVYHTLGFQSAVTAALLCPITYDWNNPNTAIGGQGDSNTCQSNAALHNIRTFSWVSVAYVTTLVHFVLLSINKRGKQSSGSAHELSYNPILHVINGNGIDVIWHNMFCEWWQRCIFGNNNVNNKKSGAGPVLAALHSQYN</sequence>
<dbReference type="Proteomes" id="UP000053558">
    <property type="component" value="Unassembled WGS sequence"/>
</dbReference>
<evidence type="ECO:0000313" key="3">
    <source>
        <dbReference type="EMBL" id="EIW79127.1"/>
    </source>
</evidence>
<keyword evidence="2" id="KW-0342">GTP-binding</keyword>
<keyword evidence="1" id="KW-0547">Nucleotide-binding</keyword>
<dbReference type="Gene3D" id="3.30.1330.20">
    <property type="entry name" value="Tubulin/FtsZ, C-terminal domain"/>
    <property type="match status" value="1"/>
</dbReference>
<dbReference type="EMBL" id="JH711581">
    <property type="protein sequence ID" value="EIW79127.1"/>
    <property type="molecule type" value="Genomic_DNA"/>
</dbReference>
<name>A0A5M3MJF6_CONPW</name>
<evidence type="ECO:0000313" key="4">
    <source>
        <dbReference type="Proteomes" id="UP000053558"/>
    </source>
</evidence>
<dbReference type="InterPro" id="IPR046521">
    <property type="entry name" value="DUF6698"/>
</dbReference>
<keyword evidence="4" id="KW-1185">Reference proteome</keyword>
<dbReference type="Pfam" id="PF20414">
    <property type="entry name" value="DUF6698"/>
    <property type="match status" value="2"/>
</dbReference>
<accession>A0A5M3MJF6</accession>
<gene>
    <name evidence="3" type="ORF">CONPUDRAFT_74638</name>
</gene>
<evidence type="ECO:0000256" key="2">
    <source>
        <dbReference type="ARBA" id="ARBA00023134"/>
    </source>
</evidence>
<evidence type="ECO:0000256" key="1">
    <source>
        <dbReference type="ARBA" id="ARBA00022741"/>
    </source>
</evidence>
<reference evidence="4" key="1">
    <citation type="journal article" date="2012" name="Science">
        <title>The Paleozoic origin of enzymatic lignin decomposition reconstructed from 31 fungal genomes.</title>
        <authorList>
            <person name="Floudas D."/>
            <person name="Binder M."/>
            <person name="Riley R."/>
            <person name="Barry K."/>
            <person name="Blanchette R.A."/>
            <person name="Henrissat B."/>
            <person name="Martinez A.T."/>
            <person name="Otillar R."/>
            <person name="Spatafora J.W."/>
            <person name="Yadav J.S."/>
            <person name="Aerts A."/>
            <person name="Benoit I."/>
            <person name="Boyd A."/>
            <person name="Carlson A."/>
            <person name="Copeland A."/>
            <person name="Coutinho P.M."/>
            <person name="de Vries R.P."/>
            <person name="Ferreira P."/>
            <person name="Findley K."/>
            <person name="Foster B."/>
            <person name="Gaskell J."/>
            <person name="Glotzer D."/>
            <person name="Gorecki P."/>
            <person name="Heitman J."/>
            <person name="Hesse C."/>
            <person name="Hori C."/>
            <person name="Igarashi K."/>
            <person name="Jurgens J.A."/>
            <person name="Kallen N."/>
            <person name="Kersten P."/>
            <person name="Kohler A."/>
            <person name="Kuees U."/>
            <person name="Kumar T.K.A."/>
            <person name="Kuo A."/>
            <person name="LaButti K."/>
            <person name="Larrondo L.F."/>
            <person name="Lindquist E."/>
            <person name="Ling A."/>
            <person name="Lombard V."/>
            <person name="Lucas S."/>
            <person name="Lundell T."/>
            <person name="Martin R."/>
            <person name="McLaughlin D.J."/>
            <person name="Morgenstern I."/>
            <person name="Morin E."/>
            <person name="Murat C."/>
            <person name="Nagy L.G."/>
            <person name="Nolan M."/>
            <person name="Ohm R.A."/>
            <person name="Patyshakuliyeva A."/>
            <person name="Rokas A."/>
            <person name="Ruiz-Duenas F.J."/>
            <person name="Sabat G."/>
            <person name="Salamov A."/>
            <person name="Samejima M."/>
            <person name="Schmutz J."/>
            <person name="Slot J.C."/>
            <person name="St John F."/>
            <person name="Stenlid J."/>
            <person name="Sun H."/>
            <person name="Sun S."/>
            <person name="Syed K."/>
            <person name="Tsang A."/>
            <person name="Wiebenga A."/>
            <person name="Young D."/>
            <person name="Pisabarro A."/>
            <person name="Eastwood D.C."/>
            <person name="Martin F."/>
            <person name="Cullen D."/>
            <person name="Grigoriev I.V."/>
            <person name="Hibbett D.S."/>
        </authorList>
    </citation>
    <scope>NUCLEOTIDE SEQUENCE [LARGE SCALE GENOMIC DNA]</scope>
    <source>
        <strain evidence="4">RWD-64-598 SS2</strain>
    </source>
</reference>
<dbReference type="AlphaFoldDB" id="A0A5M3MJF6"/>
<comment type="caution">
    <text evidence="3">The sequence shown here is derived from an EMBL/GenBank/DDBJ whole genome shotgun (WGS) entry which is preliminary data.</text>
</comment>
<dbReference type="RefSeq" id="XP_007770537.1">
    <property type="nucleotide sequence ID" value="XM_007772347.1"/>
</dbReference>
<dbReference type="KEGG" id="cput:CONPUDRAFT_74638"/>
<proteinExistence type="predicted"/>